<dbReference type="PANTHER" id="PTHR30438:SF1">
    <property type="entry name" value="36 KDA ANTIGEN"/>
    <property type="match status" value="1"/>
</dbReference>
<organism evidence="4 5">
    <name type="scientific">Falsiporphyromonas endometrii</name>
    <dbReference type="NCBI Taxonomy" id="1387297"/>
    <lineage>
        <taxon>Bacteria</taxon>
        <taxon>Pseudomonadati</taxon>
        <taxon>Bacteroidota</taxon>
        <taxon>Bacteroidia</taxon>
        <taxon>Bacteroidales</taxon>
        <taxon>Porphyromonadaceae</taxon>
        <taxon>Falsiporphyromonas</taxon>
    </lineage>
</organism>
<keyword evidence="5" id="KW-1185">Reference proteome</keyword>
<feature type="transmembrane region" description="Helical" evidence="1">
    <location>
        <begin position="21"/>
        <end position="43"/>
    </location>
</feature>
<name>A0ABV9K9Q1_9PORP</name>
<proteinExistence type="predicted"/>
<evidence type="ECO:0000259" key="2">
    <source>
        <dbReference type="Pfam" id="PF25876"/>
    </source>
</evidence>
<protein>
    <submittedName>
        <fullName evidence="4">HlyD family secretion protein</fullName>
    </submittedName>
</protein>
<dbReference type="SUPFAM" id="SSF111369">
    <property type="entry name" value="HlyD-like secretion proteins"/>
    <property type="match status" value="2"/>
</dbReference>
<sequence length="345" mass="37991">METQNQNIKENKSKQFNVNNMLLAFIVVIVVIAAIALVGIFFLKPKPVPIVGQVEVDEIRVSGKVPGRIAQFFVEEGQMVKAGDTVVRIFTPEVDAKLVQAKGAQMSADAMKAKADDGTRSEIKQQAFEMWQKAKAGLKIAEQSFNRIKRLYEKEVVPAQKYDEVKAQYEAMVATEKAAHSQYQMALNGAQWQDKQAAAGLAEKAGGAIKEVDAYLKEGHLVSPIDGLVSEIFPHAGELVGSGAPIMNIYDPSKKKVIFTMREDLLGDIRIGSIIKGKVPAVENKEYSFRVTKIHDMGTYAAWKASKPSEQIDLRTLEITAVPVQNENVTNLLPGMSVVLEGRYQ</sequence>
<evidence type="ECO:0000259" key="3">
    <source>
        <dbReference type="Pfam" id="PF25917"/>
    </source>
</evidence>
<dbReference type="Pfam" id="PF25876">
    <property type="entry name" value="HH_MFP_RND"/>
    <property type="match status" value="1"/>
</dbReference>
<keyword evidence="1" id="KW-1133">Transmembrane helix</keyword>
<dbReference type="InterPro" id="IPR058624">
    <property type="entry name" value="MdtA-like_HH"/>
</dbReference>
<evidence type="ECO:0000256" key="1">
    <source>
        <dbReference type="SAM" id="Phobius"/>
    </source>
</evidence>
<dbReference type="Gene3D" id="2.40.30.170">
    <property type="match status" value="1"/>
</dbReference>
<evidence type="ECO:0000313" key="5">
    <source>
        <dbReference type="Proteomes" id="UP001596020"/>
    </source>
</evidence>
<dbReference type="Proteomes" id="UP001596020">
    <property type="component" value="Unassembled WGS sequence"/>
</dbReference>
<feature type="domain" description="Multidrug resistance protein MdtA-like alpha-helical hairpin" evidence="2">
    <location>
        <begin position="132"/>
        <end position="193"/>
    </location>
</feature>
<dbReference type="EMBL" id="JBHSGO010000196">
    <property type="protein sequence ID" value="MFC4666381.1"/>
    <property type="molecule type" value="Genomic_DNA"/>
</dbReference>
<dbReference type="RefSeq" id="WP_380079396.1">
    <property type="nucleotide sequence ID" value="NZ_JBHSGO010000196.1"/>
</dbReference>
<dbReference type="Gene3D" id="2.40.50.100">
    <property type="match status" value="1"/>
</dbReference>
<accession>A0ABV9K9Q1</accession>
<feature type="domain" description="Multidrug resistance protein MdtA-like barrel-sandwich hybrid" evidence="3">
    <location>
        <begin position="59"/>
        <end position="248"/>
    </location>
</feature>
<comment type="caution">
    <text evidence="4">The sequence shown here is derived from an EMBL/GenBank/DDBJ whole genome shotgun (WGS) entry which is preliminary data.</text>
</comment>
<keyword evidence="1" id="KW-0472">Membrane</keyword>
<dbReference type="PANTHER" id="PTHR30438">
    <property type="entry name" value="36 KDA ANTIGEN-RELATED"/>
    <property type="match status" value="1"/>
</dbReference>
<dbReference type="InterPro" id="IPR058625">
    <property type="entry name" value="MdtA-like_BSH"/>
</dbReference>
<dbReference type="Pfam" id="PF25917">
    <property type="entry name" value="BSH_RND"/>
    <property type="match status" value="1"/>
</dbReference>
<gene>
    <name evidence="4" type="ORF">ACFO3G_07205</name>
</gene>
<keyword evidence="1" id="KW-0812">Transmembrane</keyword>
<dbReference type="Gene3D" id="1.10.287.470">
    <property type="entry name" value="Helix hairpin bin"/>
    <property type="match status" value="1"/>
</dbReference>
<reference evidence="5" key="1">
    <citation type="journal article" date="2019" name="Int. J. Syst. Evol. Microbiol.">
        <title>The Global Catalogue of Microorganisms (GCM) 10K type strain sequencing project: providing services to taxonomists for standard genome sequencing and annotation.</title>
        <authorList>
            <consortium name="The Broad Institute Genomics Platform"/>
            <consortium name="The Broad Institute Genome Sequencing Center for Infectious Disease"/>
            <person name="Wu L."/>
            <person name="Ma J."/>
        </authorList>
    </citation>
    <scope>NUCLEOTIDE SEQUENCE [LARGE SCALE GENOMIC DNA]</scope>
    <source>
        <strain evidence="5">CGMCC 4.7357</strain>
    </source>
</reference>
<evidence type="ECO:0000313" key="4">
    <source>
        <dbReference type="EMBL" id="MFC4666381.1"/>
    </source>
</evidence>